<dbReference type="EMBL" id="AMEP01000056">
    <property type="protein sequence ID" value="EKY02093.1"/>
    <property type="molecule type" value="Genomic_DNA"/>
</dbReference>
<evidence type="ECO:0000313" key="3">
    <source>
        <dbReference type="Proteomes" id="UP000010433"/>
    </source>
</evidence>
<keyword evidence="3" id="KW-1185">Reference proteome</keyword>
<gene>
    <name evidence="2" type="ORF">HMPREF9151_00838</name>
</gene>
<dbReference type="PATRIC" id="fig|1127699.3.peg.776"/>
<dbReference type="HOGENOM" id="CLU_212747_0_0_10"/>
<reference evidence="2 3" key="1">
    <citation type="submission" date="2012-05" db="EMBL/GenBank/DDBJ databases">
        <authorList>
            <person name="Weinstock G."/>
            <person name="Sodergren E."/>
            <person name="Lobos E.A."/>
            <person name="Fulton L."/>
            <person name="Fulton R."/>
            <person name="Courtney L."/>
            <person name="Fronick C."/>
            <person name="O'Laughlin M."/>
            <person name="Godfrey J."/>
            <person name="Wilson R.M."/>
            <person name="Miner T."/>
            <person name="Farmer C."/>
            <person name="Delehaunty K."/>
            <person name="Cordes M."/>
            <person name="Minx P."/>
            <person name="Tomlinson C."/>
            <person name="Chen J."/>
            <person name="Wollam A."/>
            <person name="Pepin K.H."/>
            <person name="Bhonagiri V."/>
            <person name="Zhang X."/>
            <person name="Suruliraj S."/>
            <person name="Warren W."/>
            <person name="Mitreva M."/>
            <person name="Mardis E.R."/>
            <person name="Wilson R.K."/>
        </authorList>
    </citation>
    <scope>NUCLEOTIDE SEQUENCE [LARGE SCALE GENOMIC DNA]</scope>
    <source>
        <strain evidence="2 3">F0055</strain>
    </source>
</reference>
<sequence>MYTKMRKSYIPPMIKIYSIKQEFHLLAGSPPVKNPPTIEDLIEDPDEEFEG</sequence>
<dbReference type="AlphaFoldDB" id="L1NFE2"/>
<evidence type="ECO:0000313" key="2">
    <source>
        <dbReference type="EMBL" id="EKY02093.1"/>
    </source>
</evidence>
<dbReference type="Proteomes" id="UP000010433">
    <property type="component" value="Unassembled WGS sequence"/>
</dbReference>
<dbReference type="STRING" id="1127699.HMPREF9151_00838"/>
<comment type="caution">
    <text evidence="2">The sequence shown here is derived from an EMBL/GenBank/DDBJ whole genome shotgun (WGS) entry which is preliminary data.</text>
</comment>
<accession>L1NFE2</accession>
<name>L1NFE2_9BACT</name>
<feature type="region of interest" description="Disordered" evidence="1">
    <location>
        <begin position="30"/>
        <end position="51"/>
    </location>
</feature>
<protein>
    <submittedName>
        <fullName evidence="2">Uncharacterized protein</fullName>
    </submittedName>
</protein>
<proteinExistence type="predicted"/>
<evidence type="ECO:0000256" key="1">
    <source>
        <dbReference type="SAM" id="MobiDB-lite"/>
    </source>
</evidence>
<organism evidence="2 3">
    <name type="scientific">Hoylesella saccharolytica F0055</name>
    <dbReference type="NCBI Taxonomy" id="1127699"/>
    <lineage>
        <taxon>Bacteria</taxon>
        <taxon>Pseudomonadati</taxon>
        <taxon>Bacteroidota</taxon>
        <taxon>Bacteroidia</taxon>
        <taxon>Bacteroidales</taxon>
        <taxon>Prevotellaceae</taxon>
        <taxon>Hoylesella</taxon>
    </lineage>
</organism>
<feature type="compositionally biased region" description="Acidic residues" evidence="1">
    <location>
        <begin position="40"/>
        <end position="51"/>
    </location>
</feature>